<evidence type="ECO:0000256" key="1">
    <source>
        <dbReference type="SAM" id="MobiDB-lite"/>
    </source>
</evidence>
<organism evidence="2 3">
    <name type="scientific">Polyodon spathula</name>
    <name type="common">North American paddlefish</name>
    <name type="synonym">Squalus spathula</name>
    <dbReference type="NCBI Taxonomy" id="7913"/>
    <lineage>
        <taxon>Eukaryota</taxon>
        <taxon>Metazoa</taxon>
        <taxon>Chordata</taxon>
        <taxon>Craniata</taxon>
        <taxon>Vertebrata</taxon>
        <taxon>Euteleostomi</taxon>
        <taxon>Actinopterygii</taxon>
        <taxon>Chondrostei</taxon>
        <taxon>Acipenseriformes</taxon>
        <taxon>Polyodontidae</taxon>
        <taxon>Polyodon</taxon>
    </lineage>
</organism>
<dbReference type="PANTHER" id="PTHR11501">
    <property type="entry name" value="MICROTUBULE-ASSOCIATED PROTEIN"/>
    <property type="match status" value="1"/>
</dbReference>
<feature type="region of interest" description="Disordered" evidence="1">
    <location>
        <begin position="1"/>
        <end position="22"/>
    </location>
</feature>
<accession>A0ABS2YF75</accession>
<feature type="compositionally biased region" description="Low complexity" evidence="1">
    <location>
        <begin position="1"/>
        <end position="14"/>
    </location>
</feature>
<reference evidence="2" key="1">
    <citation type="journal article" date="2021" name="Cell">
        <title>Tracing the genetic footprints of vertebrate landing in non-teleost ray-finned fishes.</title>
        <authorList>
            <person name="Bi X."/>
            <person name="Wang K."/>
            <person name="Yang L."/>
            <person name="Pan H."/>
            <person name="Jiang H."/>
            <person name="Wei Q."/>
            <person name="Fang M."/>
            <person name="Yu H."/>
            <person name="Zhu C."/>
            <person name="Cai Y."/>
            <person name="He Y."/>
            <person name="Gan X."/>
            <person name="Zeng H."/>
            <person name="Yu D."/>
            <person name="Zhu Y."/>
            <person name="Jiang H."/>
            <person name="Qiu Q."/>
            <person name="Yang H."/>
            <person name="Zhang Y.E."/>
            <person name="Wang W."/>
            <person name="Zhu M."/>
            <person name="He S."/>
            <person name="Zhang G."/>
        </authorList>
    </citation>
    <scope>NUCLEOTIDE SEQUENCE</scope>
    <source>
        <strain evidence="2">Pddl_001</strain>
    </source>
</reference>
<protein>
    <submittedName>
        <fullName evidence="2">MAP4 protein</fullName>
    </submittedName>
</protein>
<name>A0ABS2YF75_POLSP</name>
<dbReference type="EMBL" id="JAAWVQ010145751">
    <property type="protein sequence ID" value="MBN3285297.1"/>
    <property type="molecule type" value="Genomic_DNA"/>
</dbReference>
<proteinExistence type="predicted"/>
<feature type="region of interest" description="Disordered" evidence="1">
    <location>
        <begin position="73"/>
        <end position="141"/>
    </location>
</feature>
<comment type="caution">
    <text evidence="2">The sequence shown here is derived from an EMBL/GenBank/DDBJ whole genome shotgun (WGS) entry which is preliminary data.</text>
</comment>
<keyword evidence="3" id="KW-1185">Reference proteome</keyword>
<evidence type="ECO:0000313" key="3">
    <source>
        <dbReference type="Proteomes" id="UP001166093"/>
    </source>
</evidence>
<dbReference type="InterPro" id="IPR027324">
    <property type="entry name" value="MAP2/MAP4/Tau"/>
</dbReference>
<dbReference type="Proteomes" id="UP001166093">
    <property type="component" value="Unassembled WGS sequence"/>
</dbReference>
<sequence length="141" mass="15138">MADLDLSLSDALVDSPPPGVEEPVVQTDFIASLEAEKFDDVVGETVDKTDYHPLLDNDEEPKNKSCVVREKAVLENGEHDGQEAQKTGKRSAVYRTGGLEPENTSDAALDRSSQTFPTHDPPEEGGSVQGPTVTDTVGNML</sequence>
<evidence type="ECO:0000313" key="2">
    <source>
        <dbReference type="EMBL" id="MBN3285297.1"/>
    </source>
</evidence>
<feature type="compositionally biased region" description="Polar residues" evidence="1">
    <location>
        <begin position="129"/>
        <end position="141"/>
    </location>
</feature>
<feature type="compositionally biased region" description="Polar residues" evidence="1">
    <location>
        <begin position="102"/>
        <end position="117"/>
    </location>
</feature>
<dbReference type="PANTHER" id="PTHR11501:SF16">
    <property type="entry name" value="MICROTUBULE-ASSOCIATED PROTEIN 4"/>
    <property type="match status" value="1"/>
</dbReference>
<gene>
    <name evidence="2" type="primary">Map4_2</name>
    <name evidence="2" type="ORF">GTO93_0018892</name>
</gene>
<feature type="non-terminal residue" evidence="2">
    <location>
        <position position="141"/>
    </location>
</feature>
<feature type="non-terminal residue" evidence="2">
    <location>
        <position position="1"/>
    </location>
</feature>
<feature type="compositionally biased region" description="Basic and acidic residues" evidence="1">
    <location>
        <begin position="73"/>
        <end position="83"/>
    </location>
</feature>